<keyword evidence="4" id="KW-1003">Cell membrane</keyword>
<comment type="catalytic activity">
    <reaction evidence="1">
        <text>ATP + protein L-histidine = ADP + protein N-phospho-L-histidine.</text>
        <dbReference type="EC" id="2.7.13.3"/>
    </reaction>
</comment>
<dbReference type="InterPro" id="IPR036641">
    <property type="entry name" value="HPT_dom_sf"/>
</dbReference>
<dbReference type="Pfam" id="PF00512">
    <property type="entry name" value="HisKA"/>
    <property type="match status" value="1"/>
</dbReference>
<evidence type="ECO:0000256" key="7">
    <source>
        <dbReference type="ARBA" id="ARBA00022741"/>
    </source>
</evidence>
<evidence type="ECO:0000256" key="13">
    <source>
        <dbReference type="PROSITE-ProRule" id="PRU00169"/>
    </source>
</evidence>
<keyword evidence="10" id="KW-0902">Two-component regulatory system</keyword>
<keyword evidence="14" id="KW-0175">Coiled coil</keyword>
<dbReference type="InterPro" id="IPR001789">
    <property type="entry name" value="Sig_transdc_resp-reg_receiver"/>
</dbReference>
<feature type="domain" description="HPt" evidence="17">
    <location>
        <begin position="445"/>
        <end position="541"/>
    </location>
</feature>
<dbReference type="InterPro" id="IPR003594">
    <property type="entry name" value="HATPase_dom"/>
</dbReference>
<dbReference type="GO" id="GO:0005886">
    <property type="term" value="C:plasma membrane"/>
    <property type="evidence" value="ECO:0007669"/>
    <property type="project" value="UniProtKB-SubCell"/>
</dbReference>
<feature type="coiled-coil region" evidence="14">
    <location>
        <begin position="10"/>
        <end position="62"/>
    </location>
</feature>
<name>A0AA48KU70_9ALTE</name>
<dbReference type="Gene3D" id="1.10.287.130">
    <property type="match status" value="1"/>
</dbReference>
<evidence type="ECO:0000256" key="2">
    <source>
        <dbReference type="ARBA" id="ARBA00004651"/>
    </source>
</evidence>
<dbReference type="PRINTS" id="PR00344">
    <property type="entry name" value="BCTRLSENSOR"/>
</dbReference>
<feature type="domain" description="Histidine kinase" evidence="15">
    <location>
        <begin position="76"/>
        <end position="295"/>
    </location>
</feature>
<dbReference type="GO" id="GO:0000155">
    <property type="term" value="F:phosphorelay sensor kinase activity"/>
    <property type="evidence" value="ECO:0007669"/>
    <property type="project" value="InterPro"/>
</dbReference>
<evidence type="ECO:0000256" key="3">
    <source>
        <dbReference type="ARBA" id="ARBA00012438"/>
    </source>
</evidence>
<dbReference type="EC" id="2.7.13.3" evidence="3"/>
<keyword evidence="9" id="KW-1133">Transmembrane helix</keyword>
<dbReference type="InterPro" id="IPR005467">
    <property type="entry name" value="His_kinase_dom"/>
</dbReference>
<evidence type="ECO:0000256" key="1">
    <source>
        <dbReference type="ARBA" id="ARBA00000085"/>
    </source>
</evidence>
<evidence type="ECO:0000256" key="11">
    <source>
        <dbReference type="ARBA" id="ARBA00023136"/>
    </source>
</evidence>
<dbReference type="PANTHER" id="PTHR45339:SF1">
    <property type="entry name" value="HYBRID SIGNAL TRANSDUCTION HISTIDINE KINASE J"/>
    <property type="match status" value="1"/>
</dbReference>
<keyword evidence="8" id="KW-0067">ATP-binding</keyword>
<organism evidence="18 19">
    <name type="scientific">Planctobacterium marinum</name>
    <dbReference type="NCBI Taxonomy" id="1631968"/>
    <lineage>
        <taxon>Bacteria</taxon>
        <taxon>Pseudomonadati</taxon>
        <taxon>Pseudomonadota</taxon>
        <taxon>Gammaproteobacteria</taxon>
        <taxon>Alteromonadales</taxon>
        <taxon>Alteromonadaceae</taxon>
        <taxon>Planctobacterium</taxon>
    </lineage>
</organism>
<evidence type="ECO:0000256" key="9">
    <source>
        <dbReference type="ARBA" id="ARBA00022989"/>
    </source>
</evidence>
<evidence type="ECO:0000256" key="14">
    <source>
        <dbReference type="SAM" id="Coils"/>
    </source>
</evidence>
<dbReference type="RefSeq" id="WP_338294341.1">
    <property type="nucleotide sequence ID" value="NZ_AP027272.1"/>
</dbReference>
<evidence type="ECO:0000256" key="12">
    <source>
        <dbReference type="PROSITE-ProRule" id="PRU00110"/>
    </source>
</evidence>
<dbReference type="Gene3D" id="3.40.50.2300">
    <property type="match status" value="1"/>
</dbReference>
<evidence type="ECO:0000313" key="18">
    <source>
        <dbReference type="EMBL" id="BDX08269.1"/>
    </source>
</evidence>
<feature type="modified residue" description="Phosphohistidine" evidence="12">
    <location>
        <position position="484"/>
    </location>
</feature>
<dbReference type="Pfam" id="PF00072">
    <property type="entry name" value="Response_reg"/>
    <property type="match status" value="1"/>
</dbReference>
<keyword evidence="6" id="KW-0812">Transmembrane</keyword>
<evidence type="ECO:0000256" key="4">
    <source>
        <dbReference type="ARBA" id="ARBA00022475"/>
    </source>
</evidence>
<proteinExistence type="predicted"/>
<dbReference type="SUPFAM" id="SSF52172">
    <property type="entry name" value="CheY-like"/>
    <property type="match status" value="1"/>
</dbReference>
<evidence type="ECO:0000313" key="19">
    <source>
        <dbReference type="Proteomes" id="UP001333710"/>
    </source>
</evidence>
<dbReference type="Proteomes" id="UP001333710">
    <property type="component" value="Chromosome"/>
</dbReference>
<evidence type="ECO:0000259" key="16">
    <source>
        <dbReference type="PROSITE" id="PS50110"/>
    </source>
</evidence>
<evidence type="ECO:0000256" key="10">
    <source>
        <dbReference type="ARBA" id="ARBA00023012"/>
    </source>
</evidence>
<dbReference type="InterPro" id="IPR011006">
    <property type="entry name" value="CheY-like_superfamily"/>
</dbReference>
<dbReference type="CDD" id="cd16922">
    <property type="entry name" value="HATPase_EvgS-ArcB-TorS-like"/>
    <property type="match status" value="1"/>
</dbReference>
<dbReference type="SMART" id="SM00388">
    <property type="entry name" value="HisKA"/>
    <property type="match status" value="1"/>
</dbReference>
<dbReference type="PANTHER" id="PTHR45339">
    <property type="entry name" value="HYBRID SIGNAL TRANSDUCTION HISTIDINE KINASE J"/>
    <property type="match status" value="1"/>
</dbReference>
<sequence>MSDMVPKARLERVKSARKEAERLLEEKSLELYKKNQELQALSQQLEEKVLARTAELEKARDEALAASKLKSAFLANMSHEIRTPLTAIIGFAENIQAGILSPLEAETGINNIIGNGRHLLTVLNEVLDISKIESGELTVSNARFSLHQMLDEIDSIYKGFCKDKGLHFDIHLDDNIPLEIASDATRLRQVLMNLLGNAVKFTEQGRISLDVKFDGDLKQLTFIARDTGIGIEQSKLGELFKPFTQADSSITRKFGGTGLGLSISRNLARLMGGDIRVSSTPDRGSEFILTILCEACFYEAELPGDLSDMDNWKPLQGSVLMVEDNEMNQLLISQNLSAMGIEYHIEDNGEEGYQAALAGEYDLVLMDIQMPVMDGKEAINILRAVGYNTPVIALTANVMAEDITEYKRLGFNTWLGKPIDRDKFYRTLAYYLPVKTTSTKTSVADLEDYASLQEKFIASLPTYAAELELAVEQQNAQAAERVLHQLKGLCGNFTLDHLNQLVTLMYDDIRKQGFATIIDKAPLAIELMRHYGKEQNNAKKH</sequence>
<dbReference type="SUPFAM" id="SSF47384">
    <property type="entry name" value="Homodimeric domain of signal transducing histidine kinase"/>
    <property type="match status" value="1"/>
</dbReference>
<dbReference type="FunFam" id="3.30.565.10:FF:000078">
    <property type="entry name" value="Two-component sensor histidine kinase"/>
    <property type="match status" value="1"/>
</dbReference>
<dbReference type="SMART" id="SM00387">
    <property type="entry name" value="HATPase_c"/>
    <property type="match status" value="1"/>
</dbReference>
<evidence type="ECO:0000256" key="5">
    <source>
        <dbReference type="ARBA" id="ARBA00022553"/>
    </source>
</evidence>
<dbReference type="InterPro" id="IPR036097">
    <property type="entry name" value="HisK_dim/P_sf"/>
</dbReference>
<dbReference type="GO" id="GO:0005524">
    <property type="term" value="F:ATP binding"/>
    <property type="evidence" value="ECO:0007669"/>
    <property type="project" value="UniProtKB-KW"/>
</dbReference>
<reference evidence="18" key="1">
    <citation type="submission" date="2023-01" db="EMBL/GenBank/DDBJ databases">
        <title>Complete genome sequence of Planctobacterium marinum strain Dej080120_11.</title>
        <authorList>
            <person name="Ueki S."/>
            <person name="Maruyama F."/>
        </authorList>
    </citation>
    <scope>NUCLEOTIDE SEQUENCE</scope>
    <source>
        <strain evidence="18">Dej080120_11</strain>
    </source>
</reference>
<dbReference type="PROSITE" id="PS50109">
    <property type="entry name" value="HIS_KIN"/>
    <property type="match status" value="1"/>
</dbReference>
<feature type="domain" description="Response regulatory" evidence="16">
    <location>
        <begin position="318"/>
        <end position="432"/>
    </location>
</feature>
<dbReference type="InterPro" id="IPR003661">
    <property type="entry name" value="HisK_dim/P_dom"/>
</dbReference>
<dbReference type="EMBL" id="AP027272">
    <property type="protein sequence ID" value="BDX08269.1"/>
    <property type="molecule type" value="Genomic_DNA"/>
</dbReference>
<gene>
    <name evidence="18" type="ORF">MACH26_37900</name>
</gene>
<dbReference type="Pfam" id="PF01627">
    <property type="entry name" value="Hpt"/>
    <property type="match status" value="1"/>
</dbReference>
<dbReference type="SUPFAM" id="SSF47226">
    <property type="entry name" value="Histidine-containing phosphotransfer domain, HPT domain"/>
    <property type="match status" value="1"/>
</dbReference>
<feature type="modified residue" description="4-aspartylphosphate" evidence="13">
    <location>
        <position position="367"/>
    </location>
</feature>
<evidence type="ECO:0000256" key="8">
    <source>
        <dbReference type="ARBA" id="ARBA00022840"/>
    </source>
</evidence>
<keyword evidence="5 13" id="KW-0597">Phosphoprotein</keyword>
<evidence type="ECO:0000259" key="15">
    <source>
        <dbReference type="PROSITE" id="PS50109"/>
    </source>
</evidence>
<keyword evidence="11" id="KW-0472">Membrane</keyword>
<evidence type="ECO:0000259" key="17">
    <source>
        <dbReference type="PROSITE" id="PS50894"/>
    </source>
</evidence>
<dbReference type="Gene3D" id="1.20.120.160">
    <property type="entry name" value="HPT domain"/>
    <property type="match status" value="1"/>
</dbReference>
<dbReference type="InterPro" id="IPR004358">
    <property type="entry name" value="Sig_transdc_His_kin-like_C"/>
</dbReference>
<dbReference type="Pfam" id="PF02518">
    <property type="entry name" value="HATPase_c"/>
    <property type="match status" value="1"/>
</dbReference>
<dbReference type="KEGG" id="pmaw:MACH26_37900"/>
<dbReference type="PROSITE" id="PS50110">
    <property type="entry name" value="RESPONSE_REGULATORY"/>
    <property type="match status" value="1"/>
</dbReference>
<dbReference type="SMART" id="SM00448">
    <property type="entry name" value="REC"/>
    <property type="match status" value="1"/>
</dbReference>
<evidence type="ECO:0000256" key="6">
    <source>
        <dbReference type="ARBA" id="ARBA00022692"/>
    </source>
</evidence>
<dbReference type="InterPro" id="IPR008207">
    <property type="entry name" value="Sig_transdc_His_kin_Hpt_dom"/>
</dbReference>
<dbReference type="SUPFAM" id="SSF55874">
    <property type="entry name" value="ATPase domain of HSP90 chaperone/DNA topoisomerase II/histidine kinase"/>
    <property type="match status" value="1"/>
</dbReference>
<dbReference type="InterPro" id="IPR036890">
    <property type="entry name" value="HATPase_C_sf"/>
</dbReference>
<dbReference type="Gene3D" id="3.30.565.10">
    <property type="entry name" value="Histidine kinase-like ATPase, C-terminal domain"/>
    <property type="match status" value="1"/>
</dbReference>
<protein>
    <recommendedName>
        <fullName evidence="3">histidine kinase</fullName>
        <ecNumber evidence="3">2.7.13.3</ecNumber>
    </recommendedName>
</protein>
<accession>A0AA48KU70</accession>
<dbReference type="CDD" id="cd17546">
    <property type="entry name" value="REC_hyHK_CKI1_RcsC-like"/>
    <property type="match status" value="1"/>
</dbReference>
<dbReference type="AlphaFoldDB" id="A0AA48KU70"/>
<dbReference type="PROSITE" id="PS50894">
    <property type="entry name" value="HPT"/>
    <property type="match status" value="1"/>
</dbReference>
<dbReference type="CDD" id="cd00082">
    <property type="entry name" value="HisKA"/>
    <property type="match status" value="1"/>
</dbReference>
<comment type="subcellular location">
    <subcellularLocation>
        <location evidence="2">Cell membrane</location>
        <topology evidence="2">Multi-pass membrane protein</topology>
    </subcellularLocation>
</comment>
<keyword evidence="7" id="KW-0547">Nucleotide-binding</keyword>
<keyword evidence="19" id="KW-1185">Reference proteome</keyword>